<sequence length="908" mass="101229">MAPSSYTRLSFDEPEDPVQSSTAVNEVASDSGSHSGGQQPKRPPTYYEDGPFDAPSSDSEEDELLEKHLSISGPQMSPGLAETGFGMHDRDGLIVGKKERPASLRVLIFALGGLLSLAAIIGIYASLHYSGSSYHVPGTKKITMDNIFNGTFGVERKHIAWVEEAGDGVFSTVDGGHINLVNLKTNETTMLLSIYDLTNEYNAPFPWADWKLSADMKYLLVKGNYRKQWRWSSFGNYYVHNIASKKTRPIIKTIEPAVTAYATWSPTGESIAFVHENDLYYLPSPDSQPIRLTTTGSTTIFNGVPPWVYEEEVFSTDSTLWFSPTSNKLAYLSFDETLVPEYSYPVYNPSEDSYKVVPYPDEVTMRYPKPGYPNPKVVVKVIYDLDGIKDKAEEEKMIELTWPGMFDADQSIVFETKWIGDDTLIVKEVNRNADEGKVVLFDLSRSVVDNARVLTEAGKQVRVVDGVVVRKLGKDGEEGDDGWIESSQNIYPLPDGGYLDVVPSKEGYNHIALFKPANSSTPLFVTKGKWEVVDGIKAVDAKNGIVYFRAASPTSTSRHVYSVSIPSADTVDADSEVKIQDLAPESEIESPGYWDAQFSPGAGFYVLQYEGPGIPWSSVVKVGDKDFEHPLTNNDGLRNATELYETAVVSYSTLVSDGFELNVKEIRPPRMDDSGRSKYPVLFKVYGGPNSQMVDLRFNREWEYYLACSHQYVVVVVDGRGTGFKGRALRNVVKGNIGFFETQDQINAAKAWASKDYVDSKRIGIWGWSYGGFMASKVAEANAGVHSLAMAVAPVISWRMYDSIYTERYMNLPNLNQGGYVNASISNVTAFDNVEYLLAHGSGDDNVHYANSAHMLDMLTKAQIRKYRFRMFTDSAHSMSRRGAYRELYEYLTAFLIEKWGKGPRRRG</sequence>
<dbReference type="GO" id="GO:0005886">
    <property type="term" value="C:plasma membrane"/>
    <property type="evidence" value="ECO:0007669"/>
    <property type="project" value="TreeGrafter"/>
</dbReference>
<evidence type="ECO:0000256" key="1">
    <source>
        <dbReference type="ARBA" id="ARBA00004576"/>
    </source>
</evidence>
<dbReference type="EMBL" id="ML178823">
    <property type="protein sequence ID" value="TFL02149.1"/>
    <property type="molecule type" value="Genomic_DNA"/>
</dbReference>
<keyword evidence="18" id="KW-1185">Reference proteome</keyword>
<dbReference type="Proteomes" id="UP000305067">
    <property type="component" value="Unassembled WGS sequence"/>
</dbReference>
<evidence type="ECO:0000313" key="18">
    <source>
        <dbReference type="Proteomes" id="UP000305067"/>
    </source>
</evidence>
<dbReference type="SUPFAM" id="SSF53474">
    <property type="entry name" value="alpha/beta-Hydrolases"/>
    <property type="match status" value="1"/>
</dbReference>
<dbReference type="InterPro" id="IPR001375">
    <property type="entry name" value="Peptidase_S9_cat"/>
</dbReference>
<evidence type="ECO:0000256" key="14">
    <source>
        <dbReference type="SAM" id="Phobius"/>
    </source>
</evidence>
<keyword evidence="10 14" id="KW-1133">Transmembrane helix</keyword>
<evidence type="ECO:0000259" key="16">
    <source>
        <dbReference type="Pfam" id="PF00930"/>
    </source>
</evidence>
<evidence type="ECO:0000256" key="10">
    <source>
        <dbReference type="ARBA" id="ARBA00022989"/>
    </source>
</evidence>
<evidence type="ECO:0000256" key="5">
    <source>
        <dbReference type="ARBA" id="ARBA00022670"/>
    </source>
</evidence>
<dbReference type="GO" id="GO:0006508">
    <property type="term" value="P:proteolysis"/>
    <property type="evidence" value="ECO:0007669"/>
    <property type="project" value="UniProtKB-KW"/>
</dbReference>
<dbReference type="InterPro" id="IPR050278">
    <property type="entry name" value="Serine_Prot_S9B/DPPIV"/>
</dbReference>
<dbReference type="Pfam" id="PF00930">
    <property type="entry name" value="DPPIV_N"/>
    <property type="match status" value="1"/>
</dbReference>
<keyword evidence="4" id="KW-0926">Vacuole</keyword>
<comment type="subcellular location">
    <subcellularLocation>
        <location evidence="1">Vacuole membrane</location>
        <topology evidence="1">Single-pass type II membrane protein</topology>
    </subcellularLocation>
</comment>
<dbReference type="PANTHER" id="PTHR11731">
    <property type="entry name" value="PROTEASE FAMILY S9B,C DIPEPTIDYL-PEPTIDASE IV-RELATED"/>
    <property type="match status" value="1"/>
</dbReference>
<protein>
    <submittedName>
        <fullName evidence="17">Dipeptidyl peptidase IV N-terminal region-domain-containing protein</fullName>
    </submittedName>
</protein>
<dbReference type="GO" id="GO:0004252">
    <property type="term" value="F:serine-type endopeptidase activity"/>
    <property type="evidence" value="ECO:0007669"/>
    <property type="project" value="InterPro"/>
</dbReference>
<proteinExistence type="inferred from homology"/>
<evidence type="ECO:0000256" key="3">
    <source>
        <dbReference type="ARBA" id="ARBA00022438"/>
    </source>
</evidence>
<dbReference type="FunFam" id="3.40.50.1820:FF:000003">
    <property type="entry name" value="Dipeptidyl peptidase 4"/>
    <property type="match status" value="1"/>
</dbReference>
<evidence type="ECO:0000313" key="17">
    <source>
        <dbReference type="EMBL" id="TFL02149.1"/>
    </source>
</evidence>
<gene>
    <name evidence="17" type="ORF">BDV98DRAFT_612357</name>
</gene>
<evidence type="ECO:0000256" key="6">
    <source>
        <dbReference type="ARBA" id="ARBA00022692"/>
    </source>
</evidence>
<reference evidence="17 18" key="1">
    <citation type="journal article" date="2019" name="Nat. Ecol. Evol.">
        <title>Megaphylogeny resolves global patterns of mushroom evolution.</title>
        <authorList>
            <person name="Varga T."/>
            <person name="Krizsan K."/>
            <person name="Foldi C."/>
            <person name="Dima B."/>
            <person name="Sanchez-Garcia M."/>
            <person name="Sanchez-Ramirez S."/>
            <person name="Szollosi G.J."/>
            <person name="Szarkandi J.G."/>
            <person name="Papp V."/>
            <person name="Albert L."/>
            <person name="Andreopoulos W."/>
            <person name="Angelini C."/>
            <person name="Antonin V."/>
            <person name="Barry K.W."/>
            <person name="Bougher N.L."/>
            <person name="Buchanan P."/>
            <person name="Buyck B."/>
            <person name="Bense V."/>
            <person name="Catcheside P."/>
            <person name="Chovatia M."/>
            <person name="Cooper J."/>
            <person name="Damon W."/>
            <person name="Desjardin D."/>
            <person name="Finy P."/>
            <person name="Geml J."/>
            <person name="Haridas S."/>
            <person name="Hughes K."/>
            <person name="Justo A."/>
            <person name="Karasinski D."/>
            <person name="Kautmanova I."/>
            <person name="Kiss B."/>
            <person name="Kocsube S."/>
            <person name="Kotiranta H."/>
            <person name="LaButti K.M."/>
            <person name="Lechner B.E."/>
            <person name="Liimatainen K."/>
            <person name="Lipzen A."/>
            <person name="Lukacs Z."/>
            <person name="Mihaltcheva S."/>
            <person name="Morgado L.N."/>
            <person name="Niskanen T."/>
            <person name="Noordeloos M.E."/>
            <person name="Ohm R.A."/>
            <person name="Ortiz-Santana B."/>
            <person name="Ovrebo C."/>
            <person name="Racz N."/>
            <person name="Riley R."/>
            <person name="Savchenko A."/>
            <person name="Shiryaev A."/>
            <person name="Soop K."/>
            <person name="Spirin V."/>
            <person name="Szebenyi C."/>
            <person name="Tomsovsky M."/>
            <person name="Tulloss R.E."/>
            <person name="Uehling J."/>
            <person name="Grigoriev I.V."/>
            <person name="Vagvolgyi C."/>
            <person name="Papp T."/>
            <person name="Martin F.M."/>
            <person name="Miettinen O."/>
            <person name="Hibbett D.S."/>
            <person name="Nagy L.G."/>
        </authorList>
    </citation>
    <scope>NUCLEOTIDE SEQUENCE [LARGE SCALE GENOMIC DNA]</scope>
    <source>
        <strain evidence="17 18">CBS 309.79</strain>
    </source>
</reference>
<dbReference type="SUPFAM" id="SSF82171">
    <property type="entry name" value="DPP6 N-terminal domain-like"/>
    <property type="match status" value="1"/>
</dbReference>
<evidence type="ECO:0000256" key="8">
    <source>
        <dbReference type="ARBA" id="ARBA00022825"/>
    </source>
</evidence>
<dbReference type="PROSITE" id="PS00708">
    <property type="entry name" value="PRO_ENDOPEP_SER"/>
    <property type="match status" value="1"/>
</dbReference>
<evidence type="ECO:0000256" key="9">
    <source>
        <dbReference type="ARBA" id="ARBA00022968"/>
    </source>
</evidence>
<accession>A0A5C3QPB3</accession>
<evidence type="ECO:0000256" key="2">
    <source>
        <dbReference type="ARBA" id="ARBA00006150"/>
    </source>
</evidence>
<feature type="domain" description="Peptidase S9 prolyl oligopeptidase catalytic" evidence="15">
    <location>
        <begin position="701"/>
        <end position="901"/>
    </location>
</feature>
<keyword evidence="12" id="KW-0325">Glycoprotein</keyword>
<evidence type="ECO:0000256" key="4">
    <source>
        <dbReference type="ARBA" id="ARBA00022554"/>
    </source>
</evidence>
<feature type="compositionally biased region" description="Polar residues" evidence="13">
    <location>
        <begin position="18"/>
        <end position="38"/>
    </location>
</feature>
<feature type="domain" description="Dipeptidylpeptidase IV N-terminal" evidence="16">
    <location>
        <begin position="213"/>
        <end position="616"/>
    </location>
</feature>
<comment type="similarity">
    <text evidence="2">Belongs to the peptidase S9B family.</text>
</comment>
<keyword evidence="5" id="KW-0645">Protease</keyword>
<dbReference type="Gene3D" id="3.40.50.1820">
    <property type="entry name" value="alpha/beta hydrolase"/>
    <property type="match status" value="1"/>
</dbReference>
<keyword evidence="11 14" id="KW-0472">Membrane</keyword>
<feature type="transmembrane region" description="Helical" evidence="14">
    <location>
        <begin position="106"/>
        <end position="127"/>
    </location>
</feature>
<dbReference type="PANTHER" id="PTHR11731:SF200">
    <property type="entry name" value="DIPEPTIDYL PEPTIDASE 10, ISOFORM B"/>
    <property type="match status" value="1"/>
</dbReference>
<evidence type="ECO:0000256" key="12">
    <source>
        <dbReference type="ARBA" id="ARBA00023180"/>
    </source>
</evidence>
<dbReference type="Pfam" id="PF00326">
    <property type="entry name" value="Peptidase_S9"/>
    <property type="match status" value="1"/>
</dbReference>
<dbReference type="GO" id="GO:0004177">
    <property type="term" value="F:aminopeptidase activity"/>
    <property type="evidence" value="ECO:0007669"/>
    <property type="project" value="UniProtKB-KW"/>
</dbReference>
<evidence type="ECO:0000256" key="11">
    <source>
        <dbReference type="ARBA" id="ARBA00023136"/>
    </source>
</evidence>
<dbReference type="STRING" id="1884261.A0A5C3QPB3"/>
<dbReference type="GO" id="GO:0005774">
    <property type="term" value="C:vacuolar membrane"/>
    <property type="evidence" value="ECO:0007669"/>
    <property type="project" value="UniProtKB-SubCell"/>
</dbReference>
<keyword evidence="3" id="KW-0031">Aminopeptidase</keyword>
<dbReference type="InterPro" id="IPR002469">
    <property type="entry name" value="Peptidase_S9B_N"/>
</dbReference>
<dbReference type="Gene3D" id="2.140.10.30">
    <property type="entry name" value="Dipeptidylpeptidase IV, N-terminal domain"/>
    <property type="match status" value="1"/>
</dbReference>
<dbReference type="OrthoDB" id="16520at2759"/>
<keyword evidence="6 14" id="KW-0812">Transmembrane</keyword>
<organism evidence="17 18">
    <name type="scientific">Pterulicium gracile</name>
    <dbReference type="NCBI Taxonomy" id="1884261"/>
    <lineage>
        <taxon>Eukaryota</taxon>
        <taxon>Fungi</taxon>
        <taxon>Dikarya</taxon>
        <taxon>Basidiomycota</taxon>
        <taxon>Agaricomycotina</taxon>
        <taxon>Agaricomycetes</taxon>
        <taxon>Agaricomycetidae</taxon>
        <taxon>Agaricales</taxon>
        <taxon>Pleurotineae</taxon>
        <taxon>Pterulaceae</taxon>
        <taxon>Pterulicium</taxon>
    </lineage>
</organism>
<dbReference type="InterPro" id="IPR002471">
    <property type="entry name" value="Pept_S9_AS"/>
</dbReference>
<dbReference type="GO" id="GO:0008239">
    <property type="term" value="F:dipeptidyl-peptidase activity"/>
    <property type="evidence" value="ECO:0007669"/>
    <property type="project" value="TreeGrafter"/>
</dbReference>
<evidence type="ECO:0000259" key="15">
    <source>
        <dbReference type="Pfam" id="PF00326"/>
    </source>
</evidence>
<dbReference type="InterPro" id="IPR029058">
    <property type="entry name" value="AB_hydrolase_fold"/>
</dbReference>
<feature type="region of interest" description="Disordered" evidence="13">
    <location>
        <begin position="1"/>
        <end position="65"/>
    </location>
</feature>
<evidence type="ECO:0000256" key="7">
    <source>
        <dbReference type="ARBA" id="ARBA00022801"/>
    </source>
</evidence>
<keyword evidence="8" id="KW-0720">Serine protease</keyword>
<name>A0A5C3QPB3_9AGAR</name>
<keyword evidence="9" id="KW-0735">Signal-anchor</keyword>
<keyword evidence="7" id="KW-0378">Hydrolase</keyword>
<dbReference type="AlphaFoldDB" id="A0A5C3QPB3"/>
<evidence type="ECO:0000256" key="13">
    <source>
        <dbReference type="SAM" id="MobiDB-lite"/>
    </source>
</evidence>